<dbReference type="RefSeq" id="WP_223104042.1">
    <property type="nucleotide sequence ID" value="NZ_CP061913.1"/>
</dbReference>
<feature type="domain" description="Condensation" evidence="1">
    <location>
        <begin position="51"/>
        <end position="414"/>
    </location>
</feature>
<organism evidence="2 3">
    <name type="scientific">Dactylosporangium vinaceum</name>
    <dbReference type="NCBI Taxonomy" id="53362"/>
    <lineage>
        <taxon>Bacteria</taxon>
        <taxon>Bacillati</taxon>
        <taxon>Actinomycetota</taxon>
        <taxon>Actinomycetes</taxon>
        <taxon>Micromonosporales</taxon>
        <taxon>Micromonosporaceae</taxon>
        <taxon>Dactylosporangium</taxon>
    </lineage>
</organism>
<dbReference type="InterPro" id="IPR001242">
    <property type="entry name" value="Condensation_dom"/>
</dbReference>
<dbReference type="PANTHER" id="PTHR45527">
    <property type="entry name" value="NONRIBOSOMAL PEPTIDE SYNTHETASE"/>
    <property type="match status" value="1"/>
</dbReference>
<gene>
    <name evidence="2" type="ORF">ACFFTR_52515</name>
</gene>
<evidence type="ECO:0000259" key="1">
    <source>
        <dbReference type="Pfam" id="PF00668"/>
    </source>
</evidence>
<dbReference type="Proteomes" id="UP001589608">
    <property type="component" value="Unassembled WGS sequence"/>
</dbReference>
<evidence type="ECO:0000313" key="2">
    <source>
        <dbReference type="EMBL" id="MFB9451741.1"/>
    </source>
</evidence>
<dbReference type="Pfam" id="PF00668">
    <property type="entry name" value="Condensation"/>
    <property type="match status" value="1"/>
</dbReference>
<protein>
    <submittedName>
        <fullName evidence="2">Condensation domain-containing protein</fullName>
    </submittedName>
</protein>
<dbReference type="SUPFAM" id="SSF52777">
    <property type="entry name" value="CoA-dependent acyltransferases"/>
    <property type="match status" value="2"/>
</dbReference>
<dbReference type="Gene3D" id="3.30.559.30">
    <property type="entry name" value="Nonribosomal peptide synthetase, condensation domain"/>
    <property type="match status" value="1"/>
</dbReference>
<evidence type="ECO:0000313" key="3">
    <source>
        <dbReference type="Proteomes" id="UP001589608"/>
    </source>
</evidence>
<dbReference type="PANTHER" id="PTHR45527:SF1">
    <property type="entry name" value="FATTY ACID SYNTHASE"/>
    <property type="match status" value="1"/>
</dbReference>
<name>A0ABV5MS87_9ACTN</name>
<dbReference type="EMBL" id="JBHMCA010000090">
    <property type="protein sequence ID" value="MFB9451741.1"/>
    <property type="molecule type" value="Genomic_DNA"/>
</dbReference>
<reference evidence="2 3" key="1">
    <citation type="submission" date="2024-09" db="EMBL/GenBank/DDBJ databases">
        <authorList>
            <person name="Sun Q."/>
            <person name="Mori K."/>
        </authorList>
    </citation>
    <scope>NUCLEOTIDE SEQUENCE [LARGE SCALE GENOMIC DNA]</scope>
    <source>
        <strain evidence="2 3">JCM 3307</strain>
    </source>
</reference>
<proteinExistence type="predicted"/>
<keyword evidence="3" id="KW-1185">Reference proteome</keyword>
<sequence length="421" mass="44637">MSAPHPSLATIVAALDPQARARLRARLDIARPALTPGQRRLWDGTGHIVCQAVHLRGPVDADRLADAITAFTRRHEALRTTFRVEAAGIVPVVHHDLPPRIERLRCTGRAEAEAAARRLAGEPFDLSAGPLLRAGLAAGADTDETWLLLAVPNLVFDAWSFELLLDWLAARPADPGLAPAFSAFAGQQRRWVDSAEGRAAAEHWARVVADPPPPLPADDPDAAATGVGRRVAFTLPAQAGAAVQAAARAEAATPFAGWLGLFGALLAECSGRPDVLLSTFTANRDRPGTADLVGYVLNVLPVRLRGPAEPDLGAWVRAARDATRAGLPHAAYPGELIPGPPPSVAFVFEHLAPQPRTIHGAVAEPSDVDRGTARYELTLSVQPGPDGAACWLEYDVARYTEATVRRLAERFAALAGRAVTA</sequence>
<comment type="caution">
    <text evidence="2">The sequence shown here is derived from an EMBL/GenBank/DDBJ whole genome shotgun (WGS) entry which is preliminary data.</text>
</comment>
<dbReference type="InterPro" id="IPR023213">
    <property type="entry name" value="CAT-like_dom_sf"/>
</dbReference>
<accession>A0ABV5MS87</accession>
<dbReference type="Gene3D" id="3.30.559.10">
    <property type="entry name" value="Chloramphenicol acetyltransferase-like domain"/>
    <property type="match status" value="1"/>
</dbReference>